<dbReference type="Pfam" id="PF19300">
    <property type="entry name" value="BPD_transp_1_N"/>
    <property type="match status" value="1"/>
</dbReference>
<dbReference type="PROSITE" id="PS50928">
    <property type="entry name" value="ABC_TM1"/>
    <property type="match status" value="1"/>
</dbReference>
<comment type="subcellular location">
    <subcellularLocation>
        <location evidence="1 7">Cell membrane</location>
        <topology evidence="1 7">Multi-pass membrane protein</topology>
    </subcellularLocation>
</comment>
<dbReference type="AlphaFoldDB" id="A0ABC9U3V9"/>
<feature type="transmembrane region" description="Helical" evidence="7">
    <location>
        <begin position="130"/>
        <end position="153"/>
    </location>
</feature>
<organism evidence="9 10">
    <name type="scientific">[Clostridium] symbiosum ATCC 14940</name>
    <dbReference type="NCBI Taxonomy" id="411472"/>
    <lineage>
        <taxon>Bacteria</taxon>
        <taxon>Bacillati</taxon>
        <taxon>Bacillota</taxon>
        <taxon>Clostridia</taxon>
        <taxon>Lachnospirales</taxon>
        <taxon>Lachnospiraceae</taxon>
        <taxon>Otoolea</taxon>
    </lineage>
</organism>
<evidence type="ECO:0000313" key="9">
    <source>
        <dbReference type="EMBL" id="ERI80608.1"/>
    </source>
</evidence>
<evidence type="ECO:0000256" key="7">
    <source>
        <dbReference type="RuleBase" id="RU363032"/>
    </source>
</evidence>
<dbReference type="CDD" id="cd06261">
    <property type="entry name" value="TM_PBP2"/>
    <property type="match status" value="1"/>
</dbReference>
<evidence type="ECO:0000256" key="2">
    <source>
        <dbReference type="ARBA" id="ARBA00022448"/>
    </source>
</evidence>
<keyword evidence="4 7" id="KW-0812">Transmembrane</keyword>
<feature type="transmembrane region" description="Helical" evidence="7">
    <location>
        <begin position="213"/>
        <end position="234"/>
    </location>
</feature>
<evidence type="ECO:0000313" key="10">
    <source>
        <dbReference type="Proteomes" id="UP000016491"/>
    </source>
</evidence>
<dbReference type="EMBL" id="AWSU01000016">
    <property type="protein sequence ID" value="ERI80608.1"/>
    <property type="molecule type" value="Genomic_DNA"/>
</dbReference>
<feature type="transmembrane region" description="Helical" evidence="7">
    <location>
        <begin position="36"/>
        <end position="56"/>
    </location>
</feature>
<accession>A0ABC9U3V9</accession>
<dbReference type="Pfam" id="PF00528">
    <property type="entry name" value="BPD_transp_1"/>
    <property type="match status" value="1"/>
</dbReference>
<keyword evidence="6 7" id="KW-0472">Membrane</keyword>
<dbReference type="Gene3D" id="1.10.3720.10">
    <property type="entry name" value="MetI-like"/>
    <property type="match status" value="1"/>
</dbReference>
<feature type="transmembrane region" description="Helical" evidence="7">
    <location>
        <begin position="271"/>
        <end position="297"/>
    </location>
</feature>
<keyword evidence="3" id="KW-1003">Cell membrane</keyword>
<dbReference type="InterPro" id="IPR035906">
    <property type="entry name" value="MetI-like_sf"/>
</dbReference>
<evidence type="ECO:0000256" key="1">
    <source>
        <dbReference type="ARBA" id="ARBA00004651"/>
    </source>
</evidence>
<evidence type="ECO:0000256" key="3">
    <source>
        <dbReference type="ARBA" id="ARBA00022475"/>
    </source>
</evidence>
<name>A0ABC9U3V9_CLOSY</name>
<dbReference type="InterPro" id="IPR000515">
    <property type="entry name" value="MetI-like"/>
</dbReference>
<keyword evidence="2 7" id="KW-0813">Transport</keyword>
<evidence type="ECO:0000256" key="6">
    <source>
        <dbReference type="ARBA" id="ARBA00023136"/>
    </source>
</evidence>
<dbReference type="InterPro" id="IPR045621">
    <property type="entry name" value="BPD_transp_1_N"/>
</dbReference>
<comment type="similarity">
    <text evidence="7">Belongs to the binding-protein-dependent transport system permease family.</text>
</comment>
<proteinExistence type="inferred from homology"/>
<dbReference type="Proteomes" id="UP000016491">
    <property type="component" value="Unassembled WGS sequence"/>
</dbReference>
<feature type="transmembrane region" description="Helical" evidence="7">
    <location>
        <begin position="165"/>
        <end position="193"/>
    </location>
</feature>
<protein>
    <submittedName>
        <fullName evidence="9">ABC transporter, permease protein</fullName>
    </submittedName>
</protein>
<feature type="domain" description="ABC transmembrane type-1" evidence="8">
    <location>
        <begin position="126"/>
        <end position="340"/>
    </location>
</feature>
<reference evidence="9 10" key="1">
    <citation type="submission" date="2013-07" db="EMBL/GenBank/DDBJ databases">
        <authorList>
            <person name="Weinstock G."/>
            <person name="Sodergren E."/>
            <person name="Wylie T."/>
            <person name="Fulton L."/>
            <person name="Fulton R."/>
            <person name="Fronick C."/>
            <person name="O'Laughlin M."/>
            <person name="Godfrey J."/>
            <person name="Miner T."/>
            <person name="Herter B."/>
            <person name="Appelbaum E."/>
            <person name="Cordes M."/>
            <person name="Lek S."/>
            <person name="Wollam A."/>
            <person name="Pepin K.H."/>
            <person name="Palsikar V.B."/>
            <person name="Mitreva M."/>
            <person name="Wilson R.K."/>
        </authorList>
    </citation>
    <scope>NUCLEOTIDE SEQUENCE [LARGE SCALE GENOMIC DNA]</scope>
    <source>
        <strain evidence="9 10">ATCC 14940</strain>
    </source>
</reference>
<dbReference type="PANTHER" id="PTHR43163:SF6">
    <property type="entry name" value="DIPEPTIDE TRANSPORT SYSTEM PERMEASE PROTEIN DPPB-RELATED"/>
    <property type="match status" value="1"/>
</dbReference>
<evidence type="ECO:0000256" key="5">
    <source>
        <dbReference type="ARBA" id="ARBA00022989"/>
    </source>
</evidence>
<evidence type="ECO:0000256" key="4">
    <source>
        <dbReference type="ARBA" id="ARBA00022692"/>
    </source>
</evidence>
<gene>
    <name evidence="9" type="ORF">CLOSYM_00186</name>
</gene>
<feature type="transmembrane region" description="Helical" evidence="7">
    <location>
        <begin position="317"/>
        <end position="343"/>
    </location>
</feature>
<sequence>MDTAGLLLTTWISGAGNKGRKIQVTKRHGIFIIKNLIRMAILLLAVSAAAFFLISISPVDPLKSNVGQAALGSMSEEQIERLKEYWGVTVPAGERFIRWFSGICRGDFGISLLYRRPVLDVIGEKFANSAWLMISAWIFSGIGGVALGVLAGVKRGKWQDKAVTAYCMVIAGTPAFWLALVLLLVFAIRFPIFPIGFSVPVGVAASEVTFGDRLIHAVLPALTLGLTGVSNIAMHTRSKMIEVLESDYVFYARARGETQWQIVGRHGLKNILLPVITLQFASISEIFGGSVLVEQVFSYPGLGQAAITAGLGSDVPLLLGITLISAAVVFLGNFTADLLYYTVDPRLKRDRKKMVRKGETL</sequence>
<dbReference type="GO" id="GO:0005886">
    <property type="term" value="C:plasma membrane"/>
    <property type="evidence" value="ECO:0007669"/>
    <property type="project" value="UniProtKB-SubCell"/>
</dbReference>
<dbReference type="SUPFAM" id="SSF161098">
    <property type="entry name" value="MetI-like"/>
    <property type="match status" value="1"/>
</dbReference>
<comment type="caution">
    <text evidence="9">The sequence shown here is derived from an EMBL/GenBank/DDBJ whole genome shotgun (WGS) entry which is preliminary data.</text>
</comment>
<evidence type="ECO:0000259" key="8">
    <source>
        <dbReference type="PROSITE" id="PS50928"/>
    </source>
</evidence>
<dbReference type="PANTHER" id="PTHR43163">
    <property type="entry name" value="DIPEPTIDE TRANSPORT SYSTEM PERMEASE PROTEIN DPPB-RELATED"/>
    <property type="match status" value="1"/>
</dbReference>
<keyword evidence="5 7" id="KW-1133">Transmembrane helix</keyword>